<dbReference type="Proteomes" id="UP000054560">
    <property type="component" value="Unassembled WGS sequence"/>
</dbReference>
<proteinExistence type="predicted"/>
<dbReference type="GeneID" id="25901969"/>
<evidence type="ECO:0000313" key="2">
    <source>
        <dbReference type="EMBL" id="KNC86368.1"/>
    </source>
</evidence>
<keyword evidence="3" id="KW-1185">Reference proteome</keyword>
<protein>
    <submittedName>
        <fullName evidence="2">Uncharacterized protein</fullName>
    </submittedName>
</protein>
<feature type="compositionally biased region" description="Acidic residues" evidence="1">
    <location>
        <begin position="94"/>
        <end position="105"/>
    </location>
</feature>
<gene>
    <name evidence="2" type="ORF">SARC_01465</name>
</gene>
<sequence length="375" mass="41397">MSIDDCPILMAEVSPDPVKAVNPPLMQVKSKENKDGTIAFSKVCGNFRRSSMLKIHVLLQSTQGCTKKRSRTGDEDSKAVKRRKENTGDVDASANDDEDDDAEEEENVVLDETSEFAQNLMRQWEAQMGDAGDQSSDDDGEYDLYSDLTFGVWLLSDGSKTENQIELMDEESLENCQQVITEALAELKPKRIKSRTTPKAGAAAAVTANKHLPAADEEIYLTLKPAGNSVAFENADVHAKLLAMNLQYAQGQFLCFAEITEADGGEDTDCIFSVDVNLNAKSGETSATPEPTHKRDSIKMGFYLPHNVAPREVVQLLVKTATTLQREVGGVIHMDRYKDDEALEAVVKRVDRLCTTMEEELGVYPGTMDAHFLYN</sequence>
<evidence type="ECO:0000313" key="3">
    <source>
        <dbReference type="Proteomes" id="UP000054560"/>
    </source>
</evidence>
<reference evidence="2 3" key="1">
    <citation type="submission" date="2011-02" db="EMBL/GenBank/DDBJ databases">
        <title>The Genome Sequence of Sphaeroforma arctica JP610.</title>
        <authorList>
            <consortium name="The Broad Institute Genome Sequencing Platform"/>
            <person name="Russ C."/>
            <person name="Cuomo C."/>
            <person name="Young S.K."/>
            <person name="Zeng Q."/>
            <person name="Gargeya S."/>
            <person name="Alvarado L."/>
            <person name="Berlin A."/>
            <person name="Chapman S.B."/>
            <person name="Chen Z."/>
            <person name="Freedman E."/>
            <person name="Gellesch M."/>
            <person name="Goldberg J."/>
            <person name="Griggs A."/>
            <person name="Gujja S."/>
            <person name="Heilman E."/>
            <person name="Heiman D."/>
            <person name="Howarth C."/>
            <person name="Mehta T."/>
            <person name="Neiman D."/>
            <person name="Pearson M."/>
            <person name="Roberts A."/>
            <person name="Saif S."/>
            <person name="Shea T."/>
            <person name="Shenoy N."/>
            <person name="Sisk P."/>
            <person name="Stolte C."/>
            <person name="Sykes S."/>
            <person name="White J."/>
            <person name="Yandava C."/>
            <person name="Burger G."/>
            <person name="Gray M.W."/>
            <person name="Holland P.W.H."/>
            <person name="King N."/>
            <person name="Lang F.B.F."/>
            <person name="Roger A.J."/>
            <person name="Ruiz-Trillo I."/>
            <person name="Haas B."/>
            <person name="Nusbaum C."/>
            <person name="Birren B."/>
        </authorList>
    </citation>
    <scope>NUCLEOTIDE SEQUENCE [LARGE SCALE GENOMIC DNA]</scope>
    <source>
        <strain evidence="2 3">JP610</strain>
    </source>
</reference>
<name>A0A0L0GDM8_9EUKA</name>
<dbReference type="EMBL" id="KQ241654">
    <property type="protein sequence ID" value="KNC86368.1"/>
    <property type="molecule type" value="Genomic_DNA"/>
</dbReference>
<feature type="region of interest" description="Disordered" evidence="1">
    <location>
        <begin position="64"/>
        <end position="105"/>
    </location>
</feature>
<dbReference type="AlphaFoldDB" id="A0A0L0GDM8"/>
<accession>A0A0L0GDM8</accession>
<organism evidence="2 3">
    <name type="scientific">Sphaeroforma arctica JP610</name>
    <dbReference type="NCBI Taxonomy" id="667725"/>
    <lineage>
        <taxon>Eukaryota</taxon>
        <taxon>Ichthyosporea</taxon>
        <taxon>Ichthyophonida</taxon>
        <taxon>Sphaeroforma</taxon>
    </lineage>
</organism>
<dbReference type="RefSeq" id="XP_014160270.1">
    <property type="nucleotide sequence ID" value="XM_014304795.1"/>
</dbReference>
<evidence type="ECO:0000256" key="1">
    <source>
        <dbReference type="SAM" id="MobiDB-lite"/>
    </source>
</evidence>